<dbReference type="EMBL" id="CAKOGP040000402">
    <property type="protein sequence ID" value="CAJ1934845.1"/>
    <property type="molecule type" value="Genomic_DNA"/>
</dbReference>
<dbReference type="AlphaFoldDB" id="A0AAD2CJH8"/>
<sequence length="890" mass="95570">MLTPSVPEGPKNHISNRHSLEVSGTIILPTVLSPTIQKYCTEKMKLPSICLLALGVQMLLAPLATANKLCFVIYQMADNDLEYFIRQDLAEYMQSSLMKNPDTISWVYFDNGDPEAEGTPDPLPDIFDTAGNPLENRTQDVYYLSYNHEFSEMQIVENLGELNSDTMSVVQDFATTAFRDCSEKGATEYMMAFSSHGAGFGGFGGDDVARRRRLGQLLDNGSISGALRSAIDSEIGVGAKLNVLGFDACLMSDYGALDDYSSITENFLASEDVEPGHGWSYAGLELDSAVNIATRIVDLFASDPQSEDGHQTPKTLAVVDTTAHMEFATKWEEFSRFLNIAFQEDENVQTAVKRARSKVLTFAGDTDDEGDKDEDMVDMMDFMNLFDGQCMPSGDLAIALMEAKNSYDAQFVTFKAGPSTDSRYTGMGVHFPSRKEFRANGLNFQVLESSRFATKTSPEWLDFLQTYYTSGTVFGSAGYCSSELATANPPQEEQGLLMVNPLVSGITNGAHDIETGVVKRVDSVFIEFGVELTAILGDGTRRRRLKETRSSRGSHSVPMGKNADSRFLKHEFNKQSRRLQGGSDDYLYMYGGELVGSFSGSVYSASWDRQFGVAGNSANDQHPIYVFSDGAAGKETPVFYFPADKPISIEDIFNMVEFEDATAAGGMAGYIKFSTDAGVVPTLYTTQGGDGDSYSETPATAGGQIVPIVYVDGMIDGFDYFYFIGGYDPVAFDWSTNSPLIIGTLPADDFLLSESGVLTLDLTAEDEDNGDSSYALFEIVDGVATKVNEGADAAMDTDAPSDGGTDSPVETGPPTAVAPTQAPGGGNTTDPPAGGGGQTDAPAGDPTNPPTAAPMVTDAPRGGTADSSATAASTLFSMALTLSVAHLTFA</sequence>
<organism evidence="2 3">
    <name type="scientific">Cylindrotheca closterium</name>
    <dbReference type="NCBI Taxonomy" id="2856"/>
    <lineage>
        <taxon>Eukaryota</taxon>
        <taxon>Sar</taxon>
        <taxon>Stramenopiles</taxon>
        <taxon>Ochrophyta</taxon>
        <taxon>Bacillariophyta</taxon>
        <taxon>Bacillariophyceae</taxon>
        <taxon>Bacillariophycidae</taxon>
        <taxon>Bacillariales</taxon>
        <taxon>Bacillariaceae</taxon>
        <taxon>Cylindrotheca</taxon>
    </lineage>
</organism>
<comment type="caution">
    <text evidence="2">The sequence shown here is derived from an EMBL/GenBank/DDBJ whole genome shotgun (WGS) entry which is preliminary data.</text>
</comment>
<feature type="region of interest" description="Disordered" evidence="1">
    <location>
        <begin position="793"/>
        <end position="867"/>
    </location>
</feature>
<gene>
    <name evidence="2" type="ORF">CYCCA115_LOCUS4182</name>
</gene>
<proteinExistence type="predicted"/>
<dbReference type="Proteomes" id="UP001295423">
    <property type="component" value="Unassembled WGS sequence"/>
</dbReference>
<name>A0AAD2CJH8_9STRA</name>
<protein>
    <submittedName>
        <fullName evidence="2">Uncharacterized protein</fullName>
    </submittedName>
</protein>
<evidence type="ECO:0000313" key="2">
    <source>
        <dbReference type="EMBL" id="CAJ1934845.1"/>
    </source>
</evidence>
<feature type="compositionally biased region" description="Gly residues" evidence="1">
    <location>
        <begin position="823"/>
        <end position="838"/>
    </location>
</feature>
<dbReference type="Pfam" id="PF03415">
    <property type="entry name" value="Peptidase_C11"/>
    <property type="match status" value="1"/>
</dbReference>
<dbReference type="PANTHER" id="PTHR37835">
    <property type="entry name" value="ALPHA-CLOSTRIPAIN"/>
    <property type="match status" value="1"/>
</dbReference>
<accession>A0AAD2CJH8</accession>
<dbReference type="Gene3D" id="3.40.50.11970">
    <property type="match status" value="1"/>
</dbReference>
<dbReference type="InterPro" id="IPR005077">
    <property type="entry name" value="Peptidase_C11"/>
</dbReference>
<evidence type="ECO:0000313" key="3">
    <source>
        <dbReference type="Proteomes" id="UP001295423"/>
    </source>
</evidence>
<reference evidence="2" key="1">
    <citation type="submission" date="2023-08" db="EMBL/GenBank/DDBJ databases">
        <authorList>
            <person name="Audoor S."/>
            <person name="Bilcke G."/>
        </authorList>
    </citation>
    <scope>NUCLEOTIDE SEQUENCE</scope>
</reference>
<keyword evidence="3" id="KW-1185">Reference proteome</keyword>
<dbReference type="PANTHER" id="PTHR37835:SF1">
    <property type="entry name" value="ALPHA-CLOSTRIPAIN"/>
    <property type="match status" value="1"/>
</dbReference>
<evidence type="ECO:0000256" key="1">
    <source>
        <dbReference type="SAM" id="MobiDB-lite"/>
    </source>
</evidence>